<dbReference type="GO" id="GO:0003677">
    <property type="term" value="F:DNA binding"/>
    <property type="evidence" value="ECO:0007669"/>
    <property type="project" value="UniProtKB-UniRule"/>
</dbReference>
<evidence type="ECO:0000256" key="2">
    <source>
        <dbReference type="ARBA" id="ARBA00022676"/>
    </source>
</evidence>
<dbReference type="PROSITE" id="PS52018">
    <property type="entry name" value="DART"/>
    <property type="match status" value="1"/>
</dbReference>
<evidence type="ECO:0000256" key="3">
    <source>
        <dbReference type="ARBA" id="ARBA00022679"/>
    </source>
</evidence>
<gene>
    <name evidence="8" type="ORF">J5U18_13240</name>
</gene>
<evidence type="ECO:0000256" key="5">
    <source>
        <dbReference type="ARBA" id="ARBA00023125"/>
    </source>
</evidence>
<sequence>MPALDKTYIYRMVHILNIPHILVNGVTHRVSENANKDYVAIGDPKLISGRDMKLMLTGKYLGDYIPFYFGARTPMLYVNQYGFNSVPMTAAEDIVYCVSSIQAIIDSGIKFIFTDGHAHNALSTEYSMEHSNNLDAILDFKAINAEYWKDDTDLDLKRRKEAEILIEEDLPTKHILGYICYNDNAKAKLIDFGAREDVVVVRPNKYF</sequence>
<protein>
    <submittedName>
        <fullName evidence="8">DUF4433 domain-containing protein</fullName>
    </submittedName>
</protein>
<keyword evidence="3 6" id="KW-0808">Transferase</keyword>
<evidence type="ECO:0000256" key="6">
    <source>
        <dbReference type="PROSITE-ProRule" id="PRU01362"/>
    </source>
</evidence>
<feature type="active site" description="Proton acceptor" evidence="6">
    <location>
        <position position="50"/>
    </location>
</feature>
<accession>A0A8T4HBV6</accession>
<keyword evidence="4 6" id="KW-0548">Nucleotidyltransferase</keyword>
<comment type="similarity">
    <text evidence="6">Belongs to the DarT ADP-ribosyltransferase family.</text>
</comment>
<comment type="caution">
    <text evidence="8">The sequence shown here is derived from an EMBL/GenBank/DDBJ whole genome shotgun (WGS) entry which is preliminary data.</text>
</comment>
<reference evidence="8" key="1">
    <citation type="submission" date="2021-03" db="EMBL/GenBank/DDBJ databases">
        <authorList>
            <person name="Lu T."/>
            <person name="Wang Q."/>
            <person name="Han X."/>
        </authorList>
    </citation>
    <scope>NUCLEOTIDE SEQUENCE</scope>
    <source>
        <strain evidence="8">WQ 2009</strain>
    </source>
</reference>
<keyword evidence="9" id="KW-1185">Reference proteome</keyword>
<dbReference type="Proteomes" id="UP000679691">
    <property type="component" value="Unassembled WGS sequence"/>
</dbReference>
<evidence type="ECO:0000256" key="4">
    <source>
        <dbReference type="ARBA" id="ARBA00022695"/>
    </source>
</evidence>
<evidence type="ECO:0000313" key="8">
    <source>
        <dbReference type="EMBL" id="MBP3944502.1"/>
    </source>
</evidence>
<dbReference type="GO" id="GO:0016757">
    <property type="term" value="F:glycosyltransferase activity"/>
    <property type="evidence" value="ECO:0007669"/>
    <property type="project" value="UniProtKB-UniRule"/>
</dbReference>
<dbReference type="EMBL" id="JAGKSB010000021">
    <property type="protein sequence ID" value="MBP3944502.1"/>
    <property type="molecule type" value="Genomic_DNA"/>
</dbReference>
<evidence type="ECO:0000313" key="9">
    <source>
        <dbReference type="Proteomes" id="UP000679691"/>
    </source>
</evidence>
<dbReference type="Pfam" id="PF14487">
    <property type="entry name" value="DarT"/>
    <property type="match status" value="1"/>
</dbReference>
<dbReference type="GO" id="GO:0016779">
    <property type="term" value="F:nucleotidyltransferase activity"/>
    <property type="evidence" value="ECO:0007669"/>
    <property type="project" value="UniProtKB-UniRule"/>
</dbReference>
<name>A0A8T4HBV6_9SPHI</name>
<proteinExistence type="inferred from homology"/>
<comment type="caution">
    <text evidence="6">Lacks conserved residue(s) required for the propagation of feature annotation.</text>
</comment>
<comment type="catalytic activity">
    <reaction evidence="6">
        <text>a thymidine in DNA + NAD(+) = an N-(ADP-alpha-D-ribosyl)-thymidine in DNA + nicotinamide + H(+)</text>
        <dbReference type="Rhea" id="RHEA:71651"/>
        <dbReference type="Rhea" id="RHEA-COMP:13556"/>
        <dbReference type="Rhea" id="RHEA-COMP:18051"/>
        <dbReference type="ChEBI" id="CHEBI:15378"/>
        <dbReference type="ChEBI" id="CHEBI:17154"/>
        <dbReference type="ChEBI" id="CHEBI:57540"/>
        <dbReference type="ChEBI" id="CHEBI:137386"/>
        <dbReference type="ChEBI" id="CHEBI:191199"/>
    </reaction>
</comment>
<evidence type="ECO:0000256" key="1">
    <source>
        <dbReference type="ARBA" id="ARBA00022649"/>
    </source>
</evidence>
<feature type="domain" description="DarT" evidence="7">
    <location>
        <begin position="7"/>
        <end position="207"/>
    </location>
</feature>
<dbReference type="RefSeq" id="WP_353548016.1">
    <property type="nucleotide sequence ID" value="NZ_JAGKSB010000021.1"/>
</dbReference>
<evidence type="ECO:0000259" key="7">
    <source>
        <dbReference type="PROSITE" id="PS52018"/>
    </source>
</evidence>
<keyword evidence="1 6" id="KW-1277">Toxin-antitoxin system</keyword>
<keyword evidence="2 6" id="KW-0328">Glycosyltransferase</keyword>
<organism evidence="8 9">
    <name type="scientific">Rhinopithecimicrobium faecis</name>
    <dbReference type="NCBI Taxonomy" id="2820698"/>
    <lineage>
        <taxon>Bacteria</taxon>
        <taxon>Pseudomonadati</taxon>
        <taxon>Bacteroidota</taxon>
        <taxon>Sphingobacteriia</taxon>
        <taxon>Sphingobacteriales</taxon>
        <taxon>Sphingobacteriaceae</taxon>
        <taxon>Rhinopithecimicrobium</taxon>
    </lineage>
</organism>
<feature type="binding site" evidence="6">
    <location>
        <begin position="11"/>
        <end position="13"/>
    </location>
    <ligand>
        <name>NAD(+)</name>
        <dbReference type="ChEBI" id="CHEBI:57540"/>
    </ligand>
</feature>
<feature type="active site" evidence="6">
    <location>
        <position position="163"/>
    </location>
</feature>
<dbReference type="InterPro" id="IPR029494">
    <property type="entry name" value="DarT"/>
</dbReference>
<dbReference type="AlphaFoldDB" id="A0A8T4HBV6"/>
<keyword evidence="5 6" id="KW-0238">DNA-binding</keyword>
<feature type="binding site" evidence="6">
    <location>
        <position position="50"/>
    </location>
    <ligand>
        <name>NAD(+)</name>
        <dbReference type="ChEBI" id="CHEBI:57540"/>
    </ligand>
</feature>